<protein>
    <recommendedName>
        <fullName evidence="7 8">RNA polymerase sigma factor RpoH</fullName>
    </recommendedName>
    <alternativeName>
        <fullName evidence="7">RNA polymerase sigma-32 factor</fullName>
    </alternativeName>
</protein>
<accession>A0A378YT19</accession>
<comment type="similarity">
    <text evidence="7">Belongs to the sigma-70 factor family. RpoH subfamily.</text>
</comment>
<comment type="caution">
    <text evidence="7">Lacks conserved residue(s) required for the propagation of feature annotation.</text>
</comment>
<dbReference type="NCBIfam" id="TIGR02937">
    <property type="entry name" value="sigma70-ECF"/>
    <property type="match status" value="1"/>
</dbReference>
<dbReference type="Proteomes" id="UP000254573">
    <property type="component" value="Unassembled WGS sequence"/>
</dbReference>
<dbReference type="NCBIfam" id="NF005143">
    <property type="entry name" value="PRK06596.1"/>
    <property type="match status" value="1"/>
</dbReference>
<dbReference type="NCBIfam" id="TIGR02392">
    <property type="entry name" value="rpoH_proteo"/>
    <property type="match status" value="1"/>
</dbReference>
<dbReference type="PRINTS" id="PR00046">
    <property type="entry name" value="SIGMA70FCT"/>
</dbReference>
<dbReference type="EMBL" id="UGSG01000001">
    <property type="protein sequence ID" value="SUA79677.1"/>
    <property type="molecule type" value="Genomic_DNA"/>
</dbReference>
<dbReference type="GO" id="GO:0009408">
    <property type="term" value="P:response to heat"/>
    <property type="evidence" value="ECO:0007669"/>
    <property type="project" value="UniProtKB-UniRule"/>
</dbReference>
<feature type="short sequence motif" description="Interaction with polymerase core subunit RpoC" evidence="7">
    <location>
        <begin position="100"/>
        <end position="103"/>
    </location>
</feature>
<dbReference type="GeneID" id="57197047"/>
<comment type="subunit">
    <text evidence="7">Interacts with the RNA polymerase core enzyme.</text>
</comment>
<dbReference type="Pfam" id="PF04545">
    <property type="entry name" value="Sigma70_r4"/>
    <property type="match status" value="1"/>
</dbReference>
<keyword evidence="6 7" id="KW-0804">Transcription</keyword>
<evidence type="ECO:0000256" key="5">
    <source>
        <dbReference type="ARBA" id="ARBA00023125"/>
    </source>
</evidence>
<reference evidence="11 13" key="1">
    <citation type="submission" date="2018-06" db="EMBL/GenBank/DDBJ databases">
        <authorList>
            <consortium name="Pathogen Informatics"/>
            <person name="Doyle S."/>
        </authorList>
    </citation>
    <scope>NUCLEOTIDE SEQUENCE [LARGE SCALE GENOMIC DNA]</scope>
    <source>
        <strain evidence="11 13">NCTC13160</strain>
    </source>
</reference>
<dbReference type="PANTHER" id="PTHR30376:SF3">
    <property type="entry name" value="RNA POLYMERASE SIGMA FACTOR RPOH"/>
    <property type="match status" value="1"/>
</dbReference>
<dbReference type="KEGG" id="ppnm:LV28_16955"/>
<proteinExistence type="inferred from homology"/>
<sequence length="312" mass="34268">MSTAATLHPTTPATGTAPTSRALALAPSALMLPGSLGNIDSYIQAVNRIPLLSAEEEQSLAKRLRENDDLEAARQLVLSHLRLVVSIARNYLGYGLPHADLIQEGNIGLMKAVKRFDPAQGVRLVSYAMHWIKAEIHEYVLKNWRTVKVATTKAQRKLFFNLRSQKQGLQAFTPEEIDQVARDLNVKREDVIEMETRMSGGDIALEGHSDDGESASFAPIAYLADSHQEPTAVIAARERDHLQSDGLQTALGRLDPRSRRIIEARWLSVADDGSGGATLHELAEEFGVSAERIRQIEVAAMKKMKGALQAYA</sequence>
<feature type="domain" description="RNA polymerase sigma-70" evidence="10">
    <location>
        <begin position="278"/>
        <end position="304"/>
    </location>
</feature>
<dbReference type="EMBL" id="CABPSO010000001">
    <property type="protein sequence ID" value="VVE60784.1"/>
    <property type="molecule type" value="Genomic_DNA"/>
</dbReference>
<dbReference type="SUPFAM" id="SSF88946">
    <property type="entry name" value="Sigma2 domain of RNA polymerase sigma factors"/>
    <property type="match status" value="1"/>
</dbReference>
<dbReference type="RefSeq" id="WP_023872972.1">
    <property type="nucleotide sequence ID" value="NC_023018.2"/>
</dbReference>
<dbReference type="Pfam" id="PF00140">
    <property type="entry name" value="Sigma70_r1_2"/>
    <property type="match status" value="1"/>
</dbReference>
<feature type="DNA-binding region" description="H-T-H motif" evidence="7">
    <location>
        <begin position="279"/>
        <end position="298"/>
    </location>
</feature>
<name>A0A378YT19_9BURK</name>
<dbReference type="InterPro" id="IPR012759">
    <property type="entry name" value="RNA_pol_sigma_RpoH_proteobac"/>
</dbReference>
<keyword evidence="4 7" id="KW-0731">Sigma factor</keyword>
<dbReference type="InterPro" id="IPR036388">
    <property type="entry name" value="WH-like_DNA-bd_sf"/>
</dbReference>
<dbReference type="InterPro" id="IPR013324">
    <property type="entry name" value="RNA_pol_sigma_r3/r4-like"/>
</dbReference>
<keyword evidence="3 7" id="KW-0346">Stress response</keyword>
<dbReference type="STRING" id="93220.A6P55_14175"/>
<dbReference type="Gene3D" id="1.10.601.10">
    <property type="entry name" value="RNA Polymerase Primary Sigma Factor"/>
    <property type="match status" value="1"/>
</dbReference>
<evidence type="ECO:0000313" key="12">
    <source>
        <dbReference type="EMBL" id="VVE60784.1"/>
    </source>
</evidence>
<dbReference type="PROSITE" id="PS00716">
    <property type="entry name" value="SIGMA70_2"/>
    <property type="match status" value="1"/>
</dbReference>
<evidence type="ECO:0000259" key="10">
    <source>
        <dbReference type="PROSITE" id="PS00716"/>
    </source>
</evidence>
<gene>
    <name evidence="7 11" type="primary">rpoH</name>
    <name evidence="11" type="ORF">NCTC13160_03343</name>
    <name evidence="12" type="ORF">PPN31119_00357</name>
</gene>
<evidence type="ECO:0000256" key="7">
    <source>
        <dbReference type="HAMAP-Rule" id="MF_00961"/>
    </source>
</evidence>
<dbReference type="GO" id="GO:0003677">
    <property type="term" value="F:DNA binding"/>
    <property type="evidence" value="ECO:0007669"/>
    <property type="project" value="UniProtKB-UniRule"/>
</dbReference>
<comment type="function">
    <text evidence="7">Sigma factors are initiation factors that promote the attachment of RNA polymerase to specific initiation sites and are then released. This sigma factor is involved in regulation of expression of heat shock genes.</text>
</comment>
<dbReference type="CDD" id="cd06171">
    <property type="entry name" value="Sigma70_r4"/>
    <property type="match status" value="1"/>
</dbReference>
<dbReference type="InterPro" id="IPR009042">
    <property type="entry name" value="RNA_pol_sigma70_r1_2"/>
</dbReference>
<keyword evidence="1 7" id="KW-0963">Cytoplasm</keyword>
<dbReference type="InterPro" id="IPR050813">
    <property type="entry name" value="Sigma-70_Factor"/>
</dbReference>
<evidence type="ECO:0000256" key="3">
    <source>
        <dbReference type="ARBA" id="ARBA00023016"/>
    </source>
</evidence>
<comment type="subcellular location">
    <subcellularLocation>
        <location evidence="7">Cytoplasm</location>
    </subcellularLocation>
</comment>
<keyword evidence="5 7" id="KW-0238">DNA-binding</keyword>
<evidence type="ECO:0000256" key="1">
    <source>
        <dbReference type="ARBA" id="ARBA00022490"/>
    </source>
</evidence>
<evidence type="ECO:0000256" key="8">
    <source>
        <dbReference type="NCBIfam" id="TIGR02392"/>
    </source>
</evidence>
<evidence type="ECO:0000256" key="4">
    <source>
        <dbReference type="ARBA" id="ARBA00023082"/>
    </source>
</evidence>
<evidence type="ECO:0000256" key="2">
    <source>
        <dbReference type="ARBA" id="ARBA00023015"/>
    </source>
</evidence>
<keyword evidence="2 7" id="KW-0805">Transcription regulation</keyword>
<dbReference type="InterPro" id="IPR013325">
    <property type="entry name" value="RNA_pol_sigma_r2"/>
</dbReference>
<dbReference type="SUPFAM" id="SSF88659">
    <property type="entry name" value="Sigma3 and sigma4 domains of RNA polymerase sigma factors"/>
    <property type="match status" value="1"/>
</dbReference>
<dbReference type="KEGG" id="ppno:DA70_13725"/>
<dbReference type="GO" id="GO:0005737">
    <property type="term" value="C:cytoplasm"/>
    <property type="evidence" value="ECO:0007669"/>
    <property type="project" value="UniProtKB-SubCell"/>
</dbReference>
<evidence type="ECO:0000256" key="6">
    <source>
        <dbReference type="ARBA" id="ARBA00023163"/>
    </source>
</evidence>
<dbReference type="Proteomes" id="UP000361468">
    <property type="component" value="Unassembled WGS sequence"/>
</dbReference>
<dbReference type="OrthoDB" id="9809557at2"/>
<dbReference type="GO" id="GO:0006352">
    <property type="term" value="P:DNA-templated transcription initiation"/>
    <property type="evidence" value="ECO:0007669"/>
    <property type="project" value="UniProtKB-UniRule"/>
</dbReference>
<dbReference type="InterPro" id="IPR014284">
    <property type="entry name" value="RNA_pol_sigma-70_dom"/>
</dbReference>
<organism evidence="11 13">
    <name type="scientific">Pandoraea pnomenusa</name>
    <dbReference type="NCBI Taxonomy" id="93220"/>
    <lineage>
        <taxon>Bacteria</taxon>
        <taxon>Pseudomonadati</taxon>
        <taxon>Pseudomonadota</taxon>
        <taxon>Betaproteobacteria</taxon>
        <taxon>Burkholderiales</taxon>
        <taxon>Burkholderiaceae</taxon>
        <taxon>Pandoraea</taxon>
    </lineage>
</organism>
<evidence type="ECO:0000313" key="13">
    <source>
        <dbReference type="Proteomes" id="UP000254573"/>
    </source>
</evidence>
<keyword evidence="14" id="KW-1185">Reference proteome</keyword>
<feature type="region of interest" description="Sigma-70 factor domain-2" evidence="7">
    <location>
        <begin position="76"/>
        <end position="145"/>
    </location>
</feature>
<dbReference type="PROSITE" id="PS00715">
    <property type="entry name" value="SIGMA70_1"/>
    <property type="match status" value="1"/>
</dbReference>
<dbReference type="Pfam" id="PF04542">
    <property type="entry name" value="Sigma70_r2"/>
    <property type="match status" value="1"/>
</dbReference>
<dbReference type="AlphaFoldDB" id="A0A378YT19"/>
<dbReference type="Gene3D" id="1.10.10.10">
    <property type="entry name" value="Winged helix-like DNA-binding domain superfamily/Winged helix DNA-binding domain"/>
    <property type="match status" value="1"/>
</dbReference>
<dbReference type="InterPro" id="IPR000943">
    <property type="entry name" value="RNA_pol_sigma70"/>
</dbReference>
<dbReference type="InterPro" id="IPR007627">
    <property type="entry name" value="RNA_pol_sigma70_r2"/>
</dbReference>
<dbReference type="PANTHER" id="PTHR30376">
    <property type="entry name" value="SIGMA FACTOR RPOH HEAT SHOCK RELATED"/>
    <property type="match status" value="1"/>
</dbReference>
<reference evidence="12 14" key="2">
    <citation type="submission" date="2019-08" db="EMBL/GenBank/DDBJ databases">
        <authorList>
            <person name="Peeters C."/>
        </authorList>
    </citation>
    <scope>NUCLEOTIDE SEQUENCE [LARGE SCALE GENOMIC DNA]</scope>
    <source>
        <strain evidence="12 14">LMG 31119</strain>
    </source>
</reference>
<dbReference type="GO" id="GO:0016987">
    <property type="term" value="F:sigma factor activity"/>
    <property type="evidence" value="ECO:0007669"/>
    <property type="project" value="UniProtKB-UniRule"/>
</dbReference>
<dbReference type="HAMAP" id="MF_00961">
    <property type="entry name" value="Sigma70_RpoH"/>
    <property type="match status" value="1"/>
</dbReference>
<dbReference type="FunFam" id="1.20.120.1810:FF:000001">
    <property type="entry name" value="RNA polymerase sigma factor RpoH"/>
    <property type="match status" value="1"/>
</dbReference>
<dbReference type="InterPro" id="IPR007630">
    <property type="entry name" value="RNA_pol_sigma70_r4"/>
</dbReference>
<dbReference type="KEGG" id="prb:X636_13125"/>
<evidence type="ECO:0000313" key="11">
    <source>
        <dbReference type="EMBL" id="SUA79677.1"/>
    </source>
</evidence>
<evidence type="ECO:0000313" key="14">
    <source>
        <dbReference type="Proteomes" id="UP000361468"/>
    </source>
</evidence>
<evidence type="ECO:0000259" key="9">
    <source>
        <dbReference type="PROSITE" id="PS00715"/>
    </source>
</evidence>
<feature type="domain" description="RNA polymerase sigma-70" evidence="9">
    <location>
        <begin position="100"/>
        <end position="113"/>
    </location>
</feature>